<evidence type="ECO:0000259" key="4">
    <source>
        <dbReference type="PROSITE" id="PS50887"/>
    </source>
</evidence>
<comment type="caution">
    <text evidence="5">The sequence shown here is derived from an EMBL/GenBank/DDBJ whole genome shotgun (WGS) entry which is preliminary data.</text>
</comment>
<protein>
    <recommendedName>
        <fullName evidence="2">diguanylate cyclase</fullName>
        <ecNumber evidence="2">2.7.7.65</ecNumber>
    </recommendedName>
</protein>
<dbReference type="InterPro" id="IPR050469">
    <property type="entry name" value="Diguanylate_Cyclase"/>
</dbReference>
<dbReference type="STRING" id="62101.AB835_11515"/>
<reference evidence="5 6" key="1">
    <citation type="journal article" date="2016" name="Appl. Environ. Microbiol.">
        <title>Lack of Overt Genome Reduction in the Bryostatin-Producing Bryozoan Symbiont "Candidatus Endobugula sertula".</title>
        <authorList>
            <person name="Miller I.J."/>
            <person name="Vanee N."/>
            <person name="Fong S.S."/>
            <person name="Lim-Fong G.E."/>
            <person name="Kwan J.C."/>
        </authorList>
    </citation>
    <scope>NUCLEOTIDE SEQUENCE [LARGE SCALE GENOMIC DNA]</scope>
    <source>
        <strain evidence="5">AB1-4</strain>
    </source>
</reference>
<dbReference type="PROSITE" id="PS50887">
    <property type="entry name" value="GGDEF"/>
    <property type="match status" value="1"/>
</dbReference>
<name>A0A1D2QMY2_9GAMM</name>
<dbReference type="InterPro" id="IPR043128">
    <property type="entry name" value="Rev_trsase/Diguanyl_cyclase"/>
</dbReference>
<dbReference type="PANTHER" id="PTHR45138:SF9">
    <property type="entry name" value="DIGUANYLATE CYCLASE DGCM-RELATED"/>
    <property type="match status" value="1"/>
</dbReference>
<comment type="cofactor">
    <cofactor evidence="1">
        <name>Mg(2+)</name>
        <dbReference type="ChEBI" id="CHEBI:18420"/>
    </cofactor>
</comment>
<dbReference type="SUPFAM" id="SSF55073">
    <property type="entry name" value="Nucleotide cyclase"/>
    <property type="match status" value="1"/>
</dbReference>
<comment type="catalytic activity">
    <reaction evidence="3">
        <text>2 GTP = 3',3'-c-di-GMP + 2 diphosphate</text>
        <dbReference type="Rhea" id="RHEA:24898"/>
        <dbReference type="ChEBI" id="CHEBI:33019"/>
        <dbReference type="ChEBI" id="CHEBI:37565"/>
        <dbReference type="ChEBI" id="CHEBI:58805"/>
        <dbReference type="EC" id="2.7.7.65"/>
    </reaction>
</comment>
<organism evidence="5 6">
    <name type="scientific">Candidatus Endobugula sertula</name>
    <name type="common">Bugula neritina bacterial symbiont</name>
    <dbReference type="NCBI Taxonomy" id="62101"/>
    <lineage>
        <taxon>Bacteria</taxon>
        <taxon>Pseudomonadati</taxon>
        <taxon>Pseudomonadota</taxon>
        <taxon>Gammaproteobacteria</taxon>
        <taxon>Cellvibrionales</taxon>
        <taxon>Cellvibrionaceae</taxon>
        <taxon>Candidatus Endobugula</taxon>
    </lineage>
</organism>
<dbReference type="EMBL" id="MDLC01000046">
    <property type="protein sequence ID" value="ODS22939.1"/>
    <property type="molecule type" value="Genomic_DNA"/>
</dbReference>
<dbReference type="InterPro" id="IPR000160">
    <property type="entry name" value="GGDEF_dom"/>
</dbReference>
<dbReference type="Pfam" id="PF00990">
    <property type="entry name" value="GGDEF"/>
    <property type="match status" value="1"/>
</dbReference>
<dbReference type="Proteomes" id="UP000242502">
    <property type="component" value="Unassembled WGS sequence"/>
</dbReference>
<dbReference type="PANTHER" id="PTHR45138">
    <property type="entry name" value="REGULATORY COMPONENTS OF SENSORY TRANSDUCTION SYSTEM"/>
    <property type="match status" value="1"/>
</dbReference>
<dbReference type="NCBIfam" id="TIGR00254">
    <property type="entry name" value="GGDEF"/>
    <property type="match status" value="1"/>
</dbReference>
<dbReference type="EC" id="2.7.7.65" evidence="2"/>
<accession>A0A1D2QMY2</accession>
<dbReference type="CDD" id="cd01949">
    <property type="entry name" value="GGDEF"/>
    <property type="match status" value="1"/>
</dbReference>
<dbReference type="GO" id="GO:0052621">
    <property type="term" value="F:diguanylate cyclase activity"/>
    <property type="evidence" value="ECO:0007669"/>
    <property type="project" value="UniProtKB-EC"/>
</dbReference>
<dbReference type="Gene3D" id="3.30.70.270">
    <property type="match status" value="1"/>
</dbReference>
<dbReference type="SMART" id="SM00267">
    <property type="entry name" value="GGDEF"/>
    <property type="match status" value="1"/>
</dbReference>
<evidence type="ECO:0000256" key="3">
    <source>
        <dbReference type="ARBA" id="ARBA00034247"/>
    </source>
</evidence>
<feature type="domain" description="GGDEF" evidence="4">
    <location>
        <begin position="65"/>
        <end position="203"/>
    </location>
</feature>
<gene>
    <name evidence="5" type="ORF">AB835_11515</name>
</gene>
<dbReference type="AlphaFoldDB" id="A0A1D2QMY2"/>
<evidence type="ECO:0000256" key="1">
    <source>
        <dbReference type="ARBA" id="ARBA00001946"/>
    </source>
</evidence>
<dbReference type="InterPro" id="IPR029787">
    <property type="entry name" value="Nucleotide_cyclase"/>
</dbReference>
<dbReference type="FunFam" id="3.30.70.270:FF:000001">
    <property type="entry name" value="Diguanylate cyclase domain protein"/>
    <property type="match status" value="1"/>
</dbReference>
<sequence length="223" mass="25248">MTDKSAITCPSGEACRFTTELESLKQKVERLSEMVSSDPMTGLFNYRHFNHVLAQEIDRSLRTLQPTTLIMIDVDHFKQVNDHWGHETGNQALQLISQCLLNNIRKLDISCRYGGEEFAIVLPSTDIITGSRVAERIRYSIEQTPLVTTQNSEKHSIPLTVSLGLSMYTGTMEQTASQIVEAADQQLYLAKQQGRNRICFKVPEKSDQQVSNDEKAALFDRYC</sequence>
<proteinExistence type="predicted"/>
<evidence type="ECO:0000313" key="6">
    <source>
        <dbReference type="Proteomes" id="UP000242502"/>
    </source>
</evidence>
<evidence type="ECO:0000256" key="2">
    <source>
        <dbReference type="ARBA" id="ARBA00012528"/>
    </source>
</evidence>
<evidence type="ECO:0000313" key="5">
    <source>
        <dbReference type="EMBL" id="ODS22939.1"/>
    </source>
</evidence>